<sequence length="149" mass="15301">MTIGGLAMSDASLWLIAAVLLAGAELVVPGVFLIFLGIAAAIVAAATFVLPELPVAAQLGAFAMWSTVAVLIGRRWYVDYPVDTDDPLLNDRARRLVGETVTVADPIVGGRGRVQIGDGAWPAAGPDAPAGARMRITAVVGGIVSVEPL</sequence>
<gene>
    <name evidence="7" type="primary">ybbJ</name>
    <name evidence="7" type="ORF">SPDO_08700</name>
</gene>
<evidence type="ECO:0000256" key="3">
    <source>
        <dbReference type="ARBA" id="ARBA00022989"/>
    </source>
</evidence>
<keyword evidence="8" id="KW-1185">Reference proteome</keyword>
<evidence type="ECO:0000256" key="4">
    <source>
        <dbReference type="ARBA" id="ARBA00023136"/>
    </source>
</evidence>
<dbReference type="Proteomes" id="UP000197290">
    <property type="component" value="Unassembled WGS sequence"/>
</dbReference>
<dbReference type="Pfam" id="PF01957">
    <property type="entry name" value="NfeD"/>
    <property type="match status" value="1"/>
</dbReference>
<dbReference type="RefSeq" id="WP_088366156.1">
    <property type="nucleotide sequence ID" value="NZ_NBBI01000001.1"/>
</dbReference>
<name>A0A245ZW61_9SPHN</name>
<evidence type="ECO:0000256" key="5">
    <source>
        <dbReference type="SAM" id="Phobius"/>
    </source>
</evidence>
<feature type="transmembrane region" description="Helical" evidence="5">
    <location>
        <begin position="55"/>
        <end position="73"/>
    </location>
</feature>
<proteinExistence type="predicted"/>
<protein>
    <submittedName>
        <fullName evidence="7">Inner membrane protein YbbJ</fullName>
    </submittedName>
</protein>
<comment type="caution">
    <text evidence="7">The sequence shown here is derived from an EMBL/GenBank/DDBJ whole genome shotgun (WGS) entry which is preliminary data.</text>
</comment>
<dbReference type="PANTHER" id="PTHR33507">
    <property type="entry name" value="INNER MEMBRANE PROTEIN YBBJ"/>
    <property type="match status" value="1"/>
</dbReference>
<evidence type="ECO:0000313" key="8">
    <source>
        <dbReference type="Proteomes" id="UP000197290"/>
    </source>
</evidence>
<evidence type="ECO:0000256" key="2">
    <source>
        <dbReference type="ARBA" id="ARBA00022692"/>
    </source>
</evidence>
<comment type="subcellular location">
    <subcellularLocation>
        <location evidence="1">Membrane</location>
        <topology evidence="1">Multi-pass membrane protein</topology>
    </subcellularLocation>
</comment>
<evidence type="ECO:0000256" key="1">
    <source>
        <dbReference type="ARBA" id="ARBA00004141"/>
    </source>
</evidence>
<feature type="domain" description="NfeD-like C-terminal" evidence="6">
    <location>
        <begin position="94"/>
        <end position="148"/>
    </location>
</feature>
<dbReference type="GO" id="GO:0005886">
    <property type="term" value="C:plasma membrane"/>
    <property type="evidence" value="ECO:0007669"/>
    <property type="project" value="TreeGrafter"/>
</dbReference>
<dbReference type="EMBL" id="NBBI01000001">
    <property type="protein sequence ID" value="OWK33981.1"/>
    <property type="molecule type" value="Genomic_DNA"/>
</dbReference>
<organism evidence="7 8">
    <name type="scientific">Sphingomonas dokdonensis</name>
    <dbReference type="NCBI Taxonomy" id="344880"/>
    <lineage>
        <taxon>Bacteria</taxon>
        <taxon>Pseudomonadati</taxon>
        <taxon>Pseudomonadota</taxon>
        <taxon>Alphaproteobacteria</taxon>
        <taxon>Sphingomonadales</taxon>
        <taxon>Sphingomonadaceae</taxon>
        <taxon>Sphingomonas</taxon>
    </lineage>
</organism>
<accession>A0A245ZW61</accession>
<keyword evidence="3 5" id="KW-1133">Transmembrane helix</keyword>
<reference evidence="7 8" key="1">
    <citation type="submission" date="2017-03" db="EMBL/GenBank/DDBJ databases">
        <title>Genome sequence of Sphingomonas dokdonensis DSM 21029.</title>
        <authorList>
            <person name="Poehlein A."/>
            <person name="Wuebbeler J.H."/>
            <person name="Steinbuechel A."/>
            <person name="Daniel R."/>
        </authorList>
    </citation>
    <scope>NUCLEOTIDE SEQUENCE [LARGE SCALE GENOMIC DNA]</scope>
    <source>
        <strain evidence="7 8">DSM 21029</strain>
    </source>
</reference>
<feature type="transmembrane region" description="Helical" evidence="5">
    <location>
        <begin position="6"/>
        <end position="24"/>
    </location>
</feature>
<evidence type="ECO:0000313" key="7">
    <source>
        <dbReference type="EMBL" id="OWK33981.1"/>
    </source>
</evidence>
<dbReference type="AlphaFoldDB" id="A0A245ZW61"/>
<dbReference type="Gene3D" id="2.40.50.140">
    <property type="entry name" value="Nucleic acid-binding proteins"/>
    <property type="match status" value="1"/>
</dbReference>
<dbReference type="PANTHER" id="PTHR33507:SF3">
    <property type="entry name" value="INNER MEMBRANE PROTEIN YBBJ"/>
    <property type="match status" value="1"/>
</dbReference>
<keyword evidence="2 5" id="KW-0812">Transmembrane</keyword>
<dbReference type="OrthoDB" id="9810336at2"/>
<dbReference type="InterPro" id="IPR012340">
    <property type="entry name" value="NA-bd_OB-fold"/>
</dbReference>
<dbReference type="InterPro" id="IPR052165">
    <property type="entry name" value="Membrane_assoc_protease"/>
</dbReference>
<evidence type="ECO:0000259" key="6">
    <source>
        <dbReference type="Pfam" id="PF01957"/>
    </source>
</evidence>
<keyword evidence="4 5" id="KW-0472">Membrane</keyword>
<dbReference type="InterPro" id="IPR002810">
    <property type="entry name" value="NfeD-like_C"/>
</dbReference>